<keyword evidence="3" id="KW-1185">Reference proteome</keyword>
<gene>
    <name evidence="2" type="ORF">EYC98_19910</name>
</gene>
<keyword evidence="1" id="KW-1133">Transmembrane helix</keyword>
<evidence type="ECO:0000256" key="1">
    <source>
        <dbReference type="SAM" id="Phobius"/>
    </source>
</evidence>
<keyword evidence="1" id="KW-0472">Membrane</keyword>
<sequence>MLKYPHIISAIMFLAMAVIQLNDSDPLYWVSVYLTIAVVAGASYFGSHLEVLSKVAIGMVVAGLLISAPGVMDYFAAEDYASIFGRMTVEKRYIESAREFGGLLISAVYLTYFEVSASASN</sequence>
<reference evidence="2" key="1">
    <citation type="submission" date="2019-02" db="EMBL/GenBank/DDBJ databases">
        <authorList>
            <person name="Li S.-H."/>
        </authorList>
    </citation>
    <scope>NUCLEOTIDE SEQUENCE</scope>
    <source>
        <strain evidence="2">IMCC14734</strain>
    </source>
</reference>
<dbReference type="InterPro" id="IPR029377">
    <property type="entry name" value="TMEM220"/>
</dbReference>
<protein>
    <submittedName>
        <fullName evidence="2">Uncharacterized protein</fullName>
    </submittedName>
</protein>
<accession>A0ABT3TM78</accession>
<organism evidence="2 3">
    <name type="scientific">Candidatus Litorirhabdus singularis</name>
    <dbReference type="NCBI Taxonomy" id="2518993"/>
    <lineage>
        <taxon>Bacteria</taxon>
        <taxon>Pseudomonadati</taxon>
        <taxon>Pseudomonadota</taxon>
        <taxon>Gammaproteobacteria</taxon>
        <taxon>Cellvibrionales</taxon>
        <taxon>Halieaceae</taxon>
        <taxon>Candidatus Litorirhabdus</taxon>
    </lineage>
</organism>
<dbReference type="Proteomes" id="UP001143362">
    <property type="component" value="Unassembled WGS sequence"/>
</dbReference>
<keyword evidence="1" id="KW-0812">Transmembrane</keyword>
<dbReference type="RefSeq" id="WP_279247163.1">
    <property type="nucleotide sequence ID" value="NZ_SHNN01000005.1"/>
</dbReference>
<evidence type="ECO:0000313" key="2">
    <source>
        <dbReference type="EMBL" id="MCX2983134.1"/>
    </source>
</evidence>
<comment type="caution">
    <text evidence="2">The sequence shown here is derived from an EMBL/GenBank/DDBJ whole genome shotgun (WGS) entry which is preliminary data.</text>
</comment>
<proteinExistence type="predicted"/>
<feature type="transmembrane region" description="Helical" evidence="1">
    <location>
        <begin position="27"/>
        <end position="45"/>
    </location>
</feature>
<feature type="transmembrane region" description="Helical" evidence="1">
    <location>
        <begin position="6"/>
        <end position="22"/>
    </location>
</feature>
<feature type="transmembrane region" description="Helical" evidence="1">
    <location>
        <begin position="51"/>
        <end position="76"/>
    </location>
</feature>
<evidence type="ECO:0000313" key="3">
    <source>
        <dbReference type="Proteomes" id="UP001143362"/>
    </source>
</evidence>
<name>A0ABT3TM78_9GAMM</name>
<dbReference type="Pfam" id="PF15071">
    <property type="entry name" value="TMEM220"/>
    <property type="match status" value="1"/>
</dbReference>
<dbReference type="EMBL" id="SHNN01000005">
    <property type="protein sequence ID" value="MCX2983134.1"/>
    <property type="molecule type" value="Genomic_DNA"/>
</dbReference>